<accession>A0A813LZY1</accession>
<feature type="domain" description="Ig-like" evidence="3">
    <location>
        <begin position="35"/>
        <end position="128"/>
    </location>
</feature>
<dbReference type="PROSITE" id="PS50835">
    <property type="entry name" value="IG_LIKE"/>
    <property type="match status" value="2"/>
</dbReference>
<dbReference type="Gene3D" id="2.60.40.10">
    <property type="entry name" value="Immunoglobulins"/>
    <property type="match status" value="6"/>
</dbReference>
<proteinExistence type="predicted"/>
<evidence type="ECO:0000313" key="5">
    <source>
        <dbReference type="EMBL" id="CAF0709711.1"/>
    </source>
</evidence>
<dbReference type="SMART" id="SM00060">
    <property type="entry name" value="FN3"/>
    <property type="match status" value="3"/>
</dbReference>
<dbReference type="PANTHER" id="PTHR13817">
    <property type="entry name" value="TITIN"/>
    <property type="match status" value="1"/>
</dbReference>
<dbReference type="InterPro" id="IPR003961">
    <property type="entry name" value="FN3_dom"/>
</dbReference>
<keyword evidence="1" id="KW-0677">Repeat</keyword>
<dbReference type="SUPFAM" id="SSF49265">
    <property type="entry name" value="Fibronectin type III"/>
    <property type="match status" value="2"/>
</dbReference>
<keyword evidence="6" id="KW-1185">Reference proteome</keyword>
<evidence type="ECO:0000256" key="1">
    <source>
        <dbReference type="ARBA" id="ARBA00022737"/>
    </source>
</evidence>
<dbReference type="InterPro" id="IPR050964">
    <property type="entry name" value="Striated_Muscle_Regulatory"/>
</dbReference>
<dbReference type="SUPFAM" id="SSF48726">
    <property type="entry name" value="Immunoglobulin"/>
    <property type="match status" value="3"/>
</dbReference>
<dbReference type="InterPro" id="IPR036179">
    <property type="entry name" value="Ig-like_dom_sf"/>
</dbReference>
<gene>
    <name evidence="5" type="ORF">OXX778_LOCUS842</name>
</gene>
<feature type="region of interest" description="Disordered" evidence="2">
    <location>
        <begin position="329"/>
        <end position="349"/>
    </location>
</feature>
<organism evidence="5 6">
    <name type="scientific">Brachionus calyciflorus</name>
    <dbReference type="NCBI Taxonomy" id="104777"/>
    <lineage>
        <taxon>Eukaryota</taxon>
        <taxon>Metazoa</taxon>
        <taxon>Spiralia</taxon>
        <taxon>Gnathifera</taxon>
        <taxon>Rotifera</taxon>
        <taxon>Eurotatoria</taxon>
        <taxon>Monogononta</taxon>
        <taxon>Pseudotrocha</taxon>
        <taxon>Ploima</taxon>
        <taxon>Brachionidae</taxon>
        <taxon>Brachionus</taxon>
    </lineage>
</organism>
<dbReference type="OrthoDB" id="10253954at2759"/>
<dbReference type="EMBL" id="CAJNOC010000047">
    <property type="protein sequence ID" value="CAF0709711.1"/>
    <property type="molecule type" value="Genomic_DNA"/>
</dbReference>
<evidence type="ECO:0000259" key="3">
    <source>
        <dbReference type="PROSITE" id="PS50835"/>
    </source>
</evidence>
<dbReference type="Pfam" id="PF07679">
    <property type="entry name" value="I-set"/>
    <property type="match status" value="1"/>
</dbReference>
<dbReference type="PROSITE" id="PS50853">
    <property type="entry name" value="FN3"/>
    <property type="match status" value="1"/>
</dbReference>
<sequence length="668" mass="77630">MKQKITQFFKILFFIFFINSVSIYCASNRKKETAPRIISLKPGAVTILAKNDIIFECHVLGYPLAQISWRKNNKKLSEHNKKFRIIHGTNVSFLRVTDASYVQNNNKLNITCLAENIIGQDEQNSVLTILSERDRPKKIPFITITHPKSVEPDTLFKIDCNVTHFANNIQWYQSNRPISFDNDKYFSNFSWVDDATTRHTLFVKGLSLSSDPYVDSIEIDFLCSATNSYGTYSAETSIMLRNRLMPPNFVLPKRSTIELEYGTSINLTCNANGMPRPRVKWLEARPEIPIGPNVTNIYLNSIEIEWKPGGLSEVLHYLIKYKKIDMDRDTDNVDTSNRDSEDFDIDDDNEEYTTLNTSNTKMKIGNSLKPYTLYEIRVISVNHLGKSAPSKALVVRTAAAKPGNVKNIRYTFHNDNSFLIKCDEPDDPNGDLKYFKIYHTDQVTNPLRNWNLIQVMVKDMPHLLNIDRRRNSAEFSSYYLRISAVNLELGEGPFSNIVELKRFDKKFEAPYNFETLLINSTYALVKWNLNLEMLKSIYRQYNNLNYNSHQSDVYRALEESEIMKNLNFEMYLKNSKKRKFLKSFRTLSGLELFQKIGFKRLITKKEKRHAQNFLTNFLPFEYNITDLTPKTTYSFEIAARLYNLESQLSQILQFTTPEGQYQNADKCK</sequence>
<evidence type="ECO:0000259" key="4">
    <source>
        <dbReference type="PROSITE" id="PS50853"/>
    </source>
</evidence>
<dbReference type="AlphaFoldDB" id="A0A813LZY1"/>
<dbReference type="CDD" id="cd00063">
    <property type="entry name" value="FN3"/>
    <property type="match status" value="3"/>
</dbReference>
<dbReference type="Pfam" id="PF00041">
    <property type="entry name" value="fn3"/>
    <property type="match status" value="1"/>
</dbReference>
<dbReference type="InterPro" id="IPR013098">
    <property type="entry name" value="Ig_I-set"/>
</dbReference>
<evidence type="ECO:0000313" key="6">
    <source>
        <dbReference type="Proteomes" id="UP000663879"/>
    </source>
</evidence>
<dbReference type="PANTHER" id="PTHR13817:SF166">
    <property type="entry name" value="NEURONAL IGCAM-RELATED"/>
    <property type="match status" value="1"/>
</dbReference>
<dbReference type="InterPro" id="IPR007110">
    <property type="entry name" value="Ig-like_dom"/>
</dbReference>
<reference evidence="5" key="1">
    <citation type="submission" date="2021-02" db="EMBL/GenBank/DDBJ databases">
        <authorList>
            <person name="Nowell W R."/>
        </authorList>
    </citation>
    <scope>NUCLEOTIDE SEQUENCE</scope>
    <source>
        <strain evidence="5">Ploen Becks lab</strain>
    </source>
</reference>
<dbReference type="Proteomes" id="UP000663879">
    <property type="component" value="Unassembled WGS sequence"/>
</dbReference>
<dbReference type="InterPro" id="IPR013783">
    <property type="entry name" value="Ig-like_fold"/>
</dbReference>
<comment type="caution">
    <text evidence="5">The sequence shown here is derived from an EMBL/GenBank/DDBJ whole genome shotgun (WGS) entry which is preliminary data.</text>
</comment>
<dbReference type="InterPro" id="IPR036116">
    <property type="entry name" value="FN3_sf"/>
</dbReference>
<feature type="domain" description="Fibronectin type-III" evidence="4">
    <location>
        <begin position="288"/>
        <end position="400"/>
    </location>
</feature>
<feature type="compositionally biased region" description="Basic and acidic residues" evidence="2">
    <location>
        <begin position="329"/>
        <end position="340"/>
    </location>
</feature>
<evidence type="ECO:0000256" key="2">
    <source>
        <dbReference type="SAM" id="MobiDB-lite"/>
    </source>
</evidence>
<protein>
    <submittedName>
        <fullName evidence="5">Uncharacterized protein</fullName>
    </submittedName>
</protein>
<name>A0A813LZY1_9BILA</name>
<feature type="domain" description="Ig-like" evidence="3">
    <location>
        <begin position="247"/>
        <end position="282"/>
    </location>
</feature>